<dbReference type="Pfam" id="PF03738">
    <property type="entry name" value="GSP_synth"/>
    <property type="match status" value="1"/>
</dbReference>
<reference evidence="7 8" key="1">
    <citation type="submission" date="2023-07" db="EMBL/GenBank/DDBJ databases">
        <title>Genomic Encyclopedia of Type Strains, Phase IV (KMG-IV): sequencing the most valuable type-strain genomes for metagenomic binning, comparative biology and taxonomic classification.</title>
        <authorList>
            <person name="Goeker M."/>
        </authorList>
    </citation>
    <scope>NUCLEOTIDE SEQUENCE [LARGE SCALE GENOMIC DNA]</scope>
    <source>
        <strain evidence="7 8">DSM 45903</strain>
    </source>
</reference>
<keyword evidence="1" id="KW-0436">Ligase</keyword>
<keyword evidence="4" id="KW-0067">ATP-binding</keyword>
<evidence type="ECO:0000256" key="3">
    <source>
        <dbReference type="ARBA" id="ARBA00022741"/>
    </source>
</evidence>
<dbReference type="Proteomes" id="UP001185012">
    <property type="component" value="Unassembled WGS sequence"/>
</dbReference>
<dbReference type="InterPro" id="IPR005494">
    <property type="entry name" value="GSPS_pre-ATP-grasp-like_dom"/>
</dbReference>
<sequence length="414" mass="46772">MTEPYDIRRKRIYDSLREEGIFTWDECYGEEYALATVQPIPAAWKKELDRATEALGRVFSRVIPVVQQADDELLRELGIPAAAIPAVRIALDPLLPTVVGRFDFARTPEGWKMLEFNGDTPTGVVEAFYVNGRVVEALNAGSDPNEGADSQIWDAFQRAVQVYREDGRPIRSIVFSSLDWHEEDAGTTRYLMKRSGLNARFVPLEHLRVEGDRLGSRVEGHWKPIDLWYRLHALEILAEEADEDGYPTGAHVLDLIRRGRLSTINPPGALIGQTKALQALIWSLHETGQFFTPDEHRLIHQYLLPTYLENRFLGREPHVVKPVLGREGGAVLLCDADGWVTHRDQEAAYWNQPMVYQRRVELDQVEVETLEGRRIGNRLWGSFLVGGEASAILCRVDGPITGNLARFLPVAISD</sequence>
<evidence type="ECO:0000256" key="1">
    <source>
        <dbReference type="ARBA" id="ARBA00022598"/>
    </source>
</evidence>
<keyword evidence="5" id="KW-0460">Magnesium</keyword>
<accession>A0ABU1ILH8</accession>
<keyword evidence="8" id="KW-1185">Reference proteome</keyword>
<name>A0ABU1ILH8_9BACL</name>
<evidence type="ECO:0000313" key="8">
    <source>
        <dbReference type="Proteomes" id="UP001185012"/>
    </source>
</evidence>
<dbReference type="Gene3D" id="3.30.1490.330">
    <property type="match status" value="1"/>
</dbReference>
<comment type="caution">
    <text evidence="7">The sequence shown here is derived from an EMBL/GenBank/DDBJ whole genome shotgun (WGS) entry which is preliminary data.</text>
</comment>
<evidence type="ECO:0000259" key="6">
    <source>
        <dbReference type="Pfam" id="PF03738"/>
    </source>
</evidence>
<dbReference type="EMBL" id="JAVDQG010000003">
    <property type="protein sequence ID" value="MDR6225593.1"/>
    <property type="molecule type" value="Genomic_DNA"/>
</dbReference>
<gene>
    <name evidence="7" type="ORF">JOE21_001591</name>
</gene>
<evidence type="ECO:0000256" key="5">
    <source>
        <dbReference type="ARBA" id="ARBA00022842"/>
    </source>
</evidence>
<evidence type="ECO:0000256" key="2">
    <source>
        <dbReference type="ARBA" id="ARBA00022723"/>
    </source>
</evidence>
<evidence type="ECO:0000313" key="7">
    <source>
        <dbReference type="EMBL" id="MDR6225593.1"/>
    </source>
</evidence>
<dbReference type="SUPFAM" id="SSF52440">
    <property type="entry name" value="PreATP-grasp domain"/>
    <property type="match status" value="1"/>
</dbReference>
<dbReference type="InterPro" id="IPR016185">
    <property type="entry name" value="PreATP-grasp_dom_sf"/>
</dbReference>
<dbReference type="RefSeq" id="WP_309864477.1">
    <property type="nucleotide sequence ID" value="NZ_JAVDQG010000003.1"/>
</dbReference>
<organism evidence="7 8">
    <name type="scientific">Desmospora profundinema</name>
    <dbReference type="NCBI Taxonomy" id="1571184"/>
    <lineage>
        <taxon>Bacteria</taxon>
        <taxon>Bacillati</taxon>
        <taxon>Bacillota</taxon>
        <taxon>Bacilli</taxon>
        <taxon>Bacillales</taxon>
        <taxon>Thermoactinomycetaceae</taxon>
        <taxon>Desmospora</taxon>
    </lineage>
</organism>
<protein>
    <submittedName>
        <fullName evidence="7">Glutathionylspermidine synthase</fullName>
    </submittedName>
</protein>
<dbReference type="SUPFAM" id="SSF56059">
    <property type="entry name" value="Glutathione synthetase ATP-binding domain-like"/>
    <property type="match status" value="1"/>
</dbReference>
<evidence type="ECO:0000256" key="4">
    <source>
        <dbReference type="ARBA" id="ARBA00022840"/>
    </source>
</evidence>
<feature type="domain" description="Glutathionylspermidine synthase pre-ATP-grasp-like" evidence="6">
    <location>
        <begin position="22"/>
        <end position="412"/>
    </location>
</feature>
<keyword evidence="2" id="KW-0479">Metal-binding</keyword>
<keyword evidence="3" id="KW-0547">Nucleotide-binding</keyword>
<proteinExistence type="predicted"/>